<evidence type="ECO:0000256" key="2">
    <source>
        <dbReference type="ARBA" id="ARBA00011977"/>
    </source>
</evidence>
<gene>
    <name evidence="8" type="ORF">OEZ85_002688</name>
</gene>
<comment type="catalytic activity">
    <reaction evidence="1">
        <text>guanosine(46) in tRNA + S-adenosyl-L-methionine = N(7)-methylguanosine(46) in tRNA + S-adenosyl-L-homocysteine</text>
        <dbReference type="Rhea" id="RHEA:42708"/>
        <dbReference type="Rhea" id="RHEA-COMP:10188"/>
        <dbReference type="Rhea" id="RHEA-COMP:10189"/>
        <dbReference type="ChEBI" id="CHEBI:57856"/>
        <dbReference type="ChEBI" id="CHEBI:59789"/>
        <dbReference type="ChEBI" id="CHEBI:74269"/>
        <dbReference type="ChEBI" id="CHEBI:74480"/>
        <dbReference type="EC" id="2.1.1.33"/>
    </reaction>
</comment>
<evidence type="ECO:0000256" key="5">
    <source>
        <dbReference type="ARBA" id="ARBA00022691"/>
    </source>
</evidence>
<feature type="compositionally biased region" description="Low complexity" evidence="7">
    <location>
        <begin position="296"/>
        <end position="310"/>
    </location>
</feature>
<organism evidence="8 9">
    <name type="scientific">Tetradesmus obliquus</name>
    <name type="common">Green alga</name>
    <name type="synonym">Acutodesmus obliquus</name>
    <dbReference type="NCBI Taxonomy" id="3088"/>
    <lineage>
        <taxon>Eukaryota</taxon>
        <taxon>Viridiplantae</taxon>
        <taxon>Chlorophyta</taxon>
        <taxon>core chlorophytes</taxon>
        <taxon>Chlorophyceae</taxon>
        <taxon>CS clade</taxon>
        <taxon>Sphaeropleales</taxon>
        <taxon>Scenedesmaceae</taxon>
        <taxon>Tetradesmus</taxon>
    </lineage>
</organism>
<dbReference type="InterPro" id="IPR029063">
    <property type="entry name" value="SAM-dependent_MTases_sf"/>
</dbReference>
<evidence type="ECO:0000313" key="9">
    <source>
        <dbReference type="Proteomes" id="UP001244341"/>
    </source>
</evidence>
<reference evidence="8 9" key="1">
    <citation type="submission" date="2023-05" db="EMBL/GenBank/DDBJ databases">
        <title>A 100% complete, gapless, phased diploid assembly of the Scenedesmus obliquus UTEX 3031 genome.</title>
        <authorList>
            <person name="Biondi T.C."/>
            <person name="Hanschen E.R."/>
            <person name="Kwon T."/>
            <person name="Eng W."/>
            <person name="Kruse C.P.S."/>
            <person name="Koehler S.I."/>
            <person name="Kunde Y."/>
            <person name="Gleasner C.D."/>
            <person name="You Mak K.T."/>
            <person name="Polle J."/>
            <person name="Hovde B.T."/>
            <person name="Starkenburg S.R."/>
        </authorList>
    </citation>
    <scope>NUCLEOTIDE SEQUENCE [LARGE SCALE GENOMIC DNA]</scope>
    <source>
        <strain evidence="8 9">DOE0152z</strain>
    </source>
</reference>
<feature type="compositionally biased region" description="Low complexity" evidence="7">
    <location>
        <begin position="1"/>
        <end position="11"/>
    </location>
</feature>
<dbReference type="Proteomes" id="UP001244341">
    <property type="component" value="Chromosome 5b"/>
</dbReference>
<dbReference type="Pfam" id="PF02390">
    <property type="entry name" value="Methyltransf_4"/>
    <property type="match status" value="1"/>
</dbReference>
<evidence type="ECO:0000256" key="4">
    <source>
        <dbReference type="ARBA" id="ARBA00022679"/>
    </source>
</evidence>
<name>A0ABY8U2H2_TETOB</name>
<keyword evidence="6" id="KW-0819">tRNA processing</keyword>
<dbReference type="EC" id="2.1.1.33" evidence="2"/>
<dbReference type="PANTHER" id="PTHR23417:SF21">
    <property type="entry name" value="TRNA (GUANINE-N(7)-)-METHYLTRANSFERASE"/>
    <property type="match status" value="1"/>
</dbReference>
<dbReference type="EMBL" id="CP126212">
    <property type="protein sequence ID" value="WIA14146.1"/>
    <property type="molecule type" value="Genomic_DNA"/>
</dbReference>
<keyword evidence="3" id="KW-0489">Methyltransferase</keyword>
<keyword evidence="9" id="KW-1185">Reference proteome</keyword>
<evidence type="ECO:0000256" key="7">
    <source>
        <dbReference type="SAM" id="MobiDB-lite"/>
    </source>
</evidence>
<dbReference type="Gene3D" id="3.40.50.150">
    <property type="entry name" value="Vaccinia Virus protein VP39"/>
    <property type="match status" value="1"/>
</dbReference>
<evidence type="ECO:0000256" key="1">
    <source>
        <dbReference type="ARBA" id="ARBA00000142"/>
    </source>
</evidence>
<dbReference type="SUPFAM" id="SSF53335">
    <property type="entry name" value="S-adenosyl-L-methionine-dependent methyltransferases"/>
    <property type="match status" value="1"/>
</dbReference>
<evidence type="ECO:0000256" key="6">
    <source>
        <dbReference type="ARBA" id="ARBA00022694"/>
    </source>
</evidence>
<dbReference type="InterPro" id="IPR003358">
    <property type="entry name" value="tRNA_(Gua-N-7)_MeTrfase_Trmb"/>
</dbReference>
<feature type="region of interest" description="Disordered" evidence="7">
    <location>
        <begin position="1"/>
        <end position="32"/>
    </location>
</feature>
<evidence type="ECO:0000313" key="8">
    <source>
        <dbReference type="EMBL" id="WIA14146.1"/>
    </source>
</evidence>
<dbReference type="PANTHER" id="PTHR23417">
    <property type="entry name" value="3-DEOXY-D-MANNO-OCTULOSONIC-ACID TRANSFERASE/TRNA GUANINE-N 7 - -METHYLTRANSFERASE"/>
    <property type="match status" value="1"/>
</dbReference>
<sequence length="375" mass="40983">MCSSSTSSSTTAAKQPVKAGKQTTNLADSEGSPFHELGLAEVNEGMGRVRVRQHVNPLASQYQQPTIIQDWAAVYADPSLPLFVDMGCGPGRFLLLLARRRQQQQQQQQQRMNYLGLEIRQPLVERASKWAEELGVSSNLVERANKWAEELGVSSNVHYEWTNVSVSLAALLAAYPGPVSTLAAQFPDPHFKKRHKKRRMVQASVVAAARELLVPGGQVFLQSDVYNAAVSMRDEFEQYAGDVLQLSPLHSPASTFQWTPQQEAAAAAASKQPSDVARRQQQQQQHGDSSQEDSASEATFSSSSSSSSSSEQHDSSDDVAAELDSELLSSSEEQFVSSWAAGGWLVDNPLGVPTEREHYVTAQGGKVFRVLLVKQ</sequence>
<keyword evidence="4" id="KW-0808">Transferase</keyword>
<evidence type="ECO:0000256" key="3">
    <source>
        <dbReference type="ARBA" id="ARBA00022603"/>
    </source>
</evidence>
<feature type="region of interest" description="Disordered" evidence="7">
    <location>
        <begin position="260"/>
        <end position="326"/>
    </location>
</feature>
<accession>A0ABY8U2H2</accession>
<proteinExistence type="predicted"/>
<keyword evidence="5" id="KW-0949">S-adenosyl-L-methionine</keyword>
<dbReference type="PROSITE" id="PS51625">
    <property type="entry name" value="SAM_MT_TRMB"/>
    <property type="match status" value="1"/>
</dbReference>
<protein>
    <recommendedName>
        <fullName evidence="2">tRNA (guanine(46)-N(7))-methyltransferase</fullName>
        <ecNumber evidence="2">2.1.1.33</ecNumber>
    </recommendedName>
</protein>